<evidence type="ECO:0000256" key="7">
    <source>
        <dbReference type="SAM" id="Phobius"/>
    </source>
</evidence>
<evidence type="ECO:0000256" key="2">
    <source>
        <dbReference type="ARBA" id="ARBA00007520"/>
    </source>
</evidence>
<dbReference type="AlphaFoldDB" id="A0A2K1P4M9"/>
<dbReference type="InterPro" id="IPR050189">
    <property type="entry name" value="MFS_Efflux_Transporters"/>
</dbReference>
<comment type="similarity">
    <text evidence="2">Belongs to the major facilitator superfamily. TCR/Tet family.</text>
</comment>
<dbReference type="InterPro" id="IPR001958">
    <property type="entry name" value="Tet-R_TetA/multi-R_MdtG-like"/>
</dbReference>
<feature type="transmembrane region" description="Helical" evidence="7">
    <location>
        <begin position="78"/>
        <end position="95"/>
    </location>
</feature>
<dbReference type="PANTHER" id="PTHR43124">
    <property type="entry name" value="PURINE EFFLUX PUMP PBUE"/>
    <property type="match status" value="1"/>
</dbReference>
<keyword evidence="3" id="KW-1003">Cell membrane</keyword>
<proteinExistence type="inferred from homology"/>
<dbReference type="PRINTS" id="PR01035">
    <property type="entry name" value="TCRTETA"/>
</dbReference>
<dbReference type="SUPFAM" id="SSF103473">
    <property type="entry name" value="MFS general substrate transporter"/>
    <property type="match status" value="1"/>
</dbReference>
<feature type="transmembrane region" description="Helical" evidence="7">
    <location>
        <begin position="101"/>
        <end position="121"/>
    </location>
</feature>
<dbReference type="CDD" id="cd17474">
    <property type="entry name" value="MFS_YfmO_like"/>
    <property type="match status" value="1"/>
</dbReference>
<feature type="transmembrane region" description="Helical" evidence="7">
    <location>
        <begin position="275"/>
        <end position="296"/>
    </location>
</feature>
<evidence type="ECO:0000256" key="1">
    <source>
        <dbReference type="ARBA" id="ARBA00004651"/>
    </source>
</evidence>
<gene>
    <name evidence="9" type="ORF">X929_02570</name>
</gene>
<evidence type="ECO:0000259" key="8">
    <source>
        <dbReference type="PROSITE" id="PS50850"/>
    </source>
</evidence>
<feature type="transmembrane region" description="Helical" evidence="7">
    <location>
        <begin position="212"/>
        <end position="231"/>
    </location>
</feature>
<dbReference type="Gene3D" id="1.20.1250.20">
    <property type="entry name" value="MFS general substrate transporter like domains"/>
    <property type="match status" value="1"/>
</dbReference>
<feature type="transmembrane region" description="Helical" evidence="7">
    <location>
        <begin position="142"/>
        <end position="161"/>
    </location>
</feature>
<dbReference type="OrthoDB" id="9793283at2"/>
<feature type="transmembrane region" description="Helical" evidence="7">
    <location>
        <begin position="243"/>
        <end position="263"/>
    </location>
</feature>
<comment type="subcellular location">
    <subcellularLocation>
        <location evidence="1">Cell membrane</location>
        <topology evidence="1">Multi-pass membrane protein</topology>
    </subcellularLocation>
</comment>
<dbReference type="InterPro" id="IPR011701">
    <property type="entry name" value="MFS"/>
</dbReference>
<sequence length="390" mass="43642">MNSAKKRNQKNNMLIIFGVTLMVVMGVSSISPVFPLIKEEFNVTEQQVGLLITFFNLPAIFLTPLFGVLADRYGRKKFMVPLLFLFAISGVLSGFTTKFSILLLLRALNGAGASVLGALNVTLMGDLFEERERLKVIGYNETVANIGLAIYPLIGGMLAIFGWQFPFFLSILAVPVGIATLFLLEDSHQNNGENLKDYFIDLFKVLKDFRIILIYIAGFSTFFLLSGAYSSYLPFLSEYKFGFPPWITGILMFFMSFTAAFASSQLVKLSDRYTVKWLLAFSYMFYAVSLFLLMVVRNFVGLMVAVIIFGMGHGINVPSLHILTTEITSRKNRGAVISLREVFFKLSGTLAPLMMGFLYTLNGIDAVYLSSAIYSLGIFVLLFFSFRKIF</sequence>
<dbReference type="Proteomes" id="UP000236434">
    <property type="component" value="Unassembled WGS sequence"/>
</dbReference>
<reference evidence="9 10" key="1">
    <citation type="submission" date="2013-12" db="EMBL/GenBank/DDBJ databases">
        <title>Comparative genomics of Petrotoga isolates.</title>
        <authorList>
            <person name="Nesbo C.L."/>
            <person name="Charchuk R."/>
            <person name="Chow K."/>
        </authorList>
    </citation>
    <scope>NUCLEOTIDE SEQUENCE [LARGE SCALE GENOMIC DNA]</scope>
    <source>
        <strain evidence="9 10">DSM 13574</strain>
    </source>
</reference>
<organism evidence="9 10">
    <name type="scientific">Petrotoga olearia DSM 13574</name>
    <dbReference type="NCBI Taxonomy" id="1122955"/>
    <lineage>
        <taxon>Bacteria</taxon>
        <taxon>Thermotogati</taxon>
        <taxon>Thermotogota</taxon>
        <taxon>Thermotogae</taxon>
        <taxon>Petrotogales</taxon>
        <taxon>Petrotogaceae</taxon>
        <taxon>Petrotoga</taxon>
    </lineage>
</organism>
<dbReference type="GO" id="GO:0022857">
    <property type="term" value="F:transmembrane transporter activity"/>
    <property type="evidence" value="ECO:0007669"/>
    <property type="project" value="InterPro"/>
</dbReference>
<keyword evidence="4 7" id="KW-0812">Transmembrane</keyword>
<evidence type="ECO:0000313" key="10">
    <source>
        <dbReference type="Proteomes" id="UP000236434"/>
    </source>
</evidence>
<dbReference type="PANTHER" id="PTHR43124:SF3">
    <property type="entry name" value="CHLORAMPHENICOL EFFLUX PUMP RV0191"/>
    <property type="match status" value="1"/>
</dbReference>
<accession>A0A2K1P4M9</accession>
<evidence type="ECO:0000256" key="3">
    <source>
        <dbReference type="ARBA" id="ARBA00022475"/>
    </source>
</evidence>
<protein>
    <recommendedName>
        <fullName evidence="8">Major facilitator superfamily (MFS) profile domain-containing protein</fullName>
    </recommendedName>
</protein>
<dbReference type="GO" id="GO:0005886">
    <property type="term" value="C:plasma membrane"/>
    <property type="evidence" value="ECO:0007669"/>
    <property type="project" value="UniProtKB-SubCell"/>
</dbReference>
<feature type="domain" description="Major facilitator superfamily (MFS) profile" evidence="8">
    <location>
        <begin position="12"/>
        <end position="389"/>
    </location>
</feature>
<evidence type="ECO:0000256" key="6">
    <source>
        <dbReference type="ARBA" id="ARBA00023136"/>
    </source>
</evidence>
<feature type="transmembrane region" description="Helical" evidence="7">
    <location>
        <begin position="12"/>
        <end position="37"/>
    </location>
</feature>
<comment type="caution">
    <text evidence="9">The sequence shown here is derived from an EMBL/GenBank/DDBJ whole genome shotgun (WGS) entry which is preliminary data.</text>
</comment>
<dbReference type="InterPro" id="IPR005829">
    <property type="entry name" value="Sugar_transporter_CS"/>
</dbReference>
<dbReference type="Pfam" id="PF07690">
    <property type="entry name" value="MFS_1"/>
    <property type="match status" value="1"/>
</dbReference>
<feature type="transmembrane region" description="Helical" evidence="7">
    <location>
        <begin position="367"/>
        <end position="386"/>
    </location>
</feature>
<keyword evidence="5 7" id="KW-1133">Transmembrane helix</keyword>
<name>A0A2K1P4M9_9BACT</name>
<feature type="transmembrane region" description="Helical" evidence="7">
    <location>
        <begin position="343"/>
        <end position="361"/>
    </location>
</feature>
<dbReference type="InterPro" id="IPR020846">
    <property type="entry name" value="MFS_dom"/>
</dbReference>
<evidence type="ECO:0000256" key="4">
    <source>
        <dbReference type="ARBA" id="ARBA00022692"/>
    </source>
</evidence>
<evidence type="ECO:0000313" key="9">
    <source>
        <dbReference type="EMBL" id="PNR97749.1"/>
    </source>
</evidence>
<dbReference type="PROSITE" id="PS50850">
    <property type="entry name" value="MFS"/>
    <property type="match status" value="1"/>
</dbReference>
<feature type="transmembrane region" description="Helical" evidence="7">
    <location>
        <begin position="167"/>
        <end position="184"/>
    </location>
</feature>
<dbReference type="EMBL" id="AZRL01000004">
    <property type="protein sequence ID" value="PNR97749.1"/>
    <property type="molecule type" value="Genomic_DNA"/>
</dbReference>
<keyword evidence="6 7" id="KW-0472">Membrane</keyword>
<feature type="transmembrane region" description="Helical" evidence="7">
    <location>
        <begin position="49"/>
        <end position="69"/>
    </location>
</feature>
<dbReference type="InterPro" id="IPR036259">
    <property type="entry name" value="MFS_trans_sf"/>
</dbReference>
<dbReference type="RefSeq" id="WP_103066477.1">
    <property type="nucleotide sequence ID" value="NZ_AZRL01000004.1"/>
</dbReference>
<feature type="transmembrane region" description="Helical" evidence="7">
    <location>
        <begin position="302"/>
        <end position="323"/>
    </location>
</feature>
<evidence type="ECO:0000256" key="5">
    <source>
        <dbReference type="ARBA" id="ARBA00022989"/>
    </source>
</evidence>
<dbReference type="PROSITE" id="PS00217">
    <property type="entry name" value="SUGAR_TRANSPORT_2"/>
    <property type="match status" value="1"/>
</dbReference>